<dbReference type="AlphaFoldDB" id="A0A1D3IQX3"/>
<dbReference type="EMBL" id="SUQX01000012">
    <property type="protein sequence ID" value="TJX05403.1"/>
    <property type="molecule type" value="Genomic_DNA"/>
</dbReference>
<evidence type="ECO:0000313" key="3">
    <source>
        <dbReference type="EMBL" id="TJX05403.1"/>
    </source>
</evidence>
<evidence type="ECO:0000313" key="4">
    <source>
        <dbReference type="Proteomes" id="UP000307092"/>
    </source>
</evidence>
<dbReference type="EMBL" id="LT591897">
    <property type="protein sequence ID" value="SBQ23433.1"/>
    <property type="molecule type" value="Genomic_DNA"/>
</dbReference>
<reference evidence="1" key="1">
    <citation type="submission" date="2016-05" db="EMBL/GenBank/DDBJ databases">
        <authorList>
            <consortium name="Pathogen Informatics"/>
        </authorList>
    </citation>
    <scope>NUCLEOTIDE SEQUENCE</scope>
    <source>
        <strain evidence="1">WHO F</strain>
    </source>
</reference>
<name>A0A1D3IQX3_NEIGO</name>
<organism evidence="3 4">
    <name type="scientific">Neisseria gonorrhoeae</name>
    <dbReference type="NCBI Taxonomy" id="485"/>
    <lineage>
        <taxon>Bacteria</taxon>
        <taxon>Pseudomonadati</taxon>
        <taxon>Pseudomonadota</taxon>
        <taxon>Betaproteobacteria</taxon>
        <taxon>Neisseriales</taxon>
        <taxon>Neisseriaceae</taxon>
        <taxon>Neisseria</taxon>
    </lineage>
</organism>
<dbReference type="RefSeq" id="WP_003692046.1">
    <property type="nucleotide sequence ID" value="NZ_JAJQST010000001.1"/>
</dbReference>
<gene>
    <name evidence="3" type="ORF">E8M63_07270</name>
    <name evidence="1" type="ORF">WHOF_01208</name>
    <name evidence="2" type="ORF">WHOF_02273</name>
</gene>
<dbReference type="Proteomes" id="UP000239837">
    <property type="component" value="Chromosome"/>
</dbReference>
<protein>
    <submittedName>
        <fullName evidence="3">Uncharacterized protein</fullName>
    </submittedName>
</protein>
<dbReference type="EMBL" id="FLKW01000013">
    <property type="protein sequence ID" value="SBN08901.1"/>
    <property type="molecule type" value="Genomic_DNA"/>
</dbReference>
<evidence type="ECO:0000313" key="2">
    <source>
        <dbReference type="EMBL" id="SBQ23433.1"/>
    </source>
</evidence>
<reference evidence="3 4" key="2">
    <citation type="submission" date="2019-04" db="EMBL/GenBank/DDBJ databases">
        <title>The CDC panel for molecular diagnostics of ciprofloxacin resistance and its use for research and clinical development.</title>
        <authorList>
            <person name="Liu H."/>
            <person name="Tang K."/>
            <person name="Pham C."/>
            <person name="Schmerer M."/>
        </authorList>
    </citation>
    <scope>NUCLEOTIDE SEQUENCE [LARGE SCALE GENOMIC DNA]</scope>
    <source>
        <strain evidence="3 4">LRRBGS_0742</strain>
    </source>
</reference>
<proteinExistence type="predicted"/>
<evidence type="ECO:0000313" key="1">
    <source>
        <dbReference type="EMBL" id="SBN08901.1"/>
    </source>
</evidence>
<dbReference type="Proteomes" id="UP000307092">
    <property type="component" value="Unassembled WGS sequence"/>
</dbReference>
<accession>A0A1D3IQX3</accession>
<sequence length="92" mass="9680">MFRRPVFLTAVFQHSAGSNRQQQGDNALNPALRGGRVRAGLGKGIAFPNRGGATGCALCAERVCGNGMPSEAGAFRRHCDVWGAGPVQIRIS</sequence>